<comment type="pathway">
    <text evidence="2">Cofactor biosynthesis; NAD(+) biosynthesis; iminoaspartate from L-aspartate (oxidase route): step 1/1.</text>
</comment>
<dbReference type="EMBL" id="DUGH01000086">
    <property type="protein sequence ID" value="HIH16455.1"/>
    <property type="molecule type" value="Genomic_DNA"/>
</dbReference>
<name>A0A7J4JJD1_9ARCH</name>
<dbReference type="InterPro" id="IPR027477">
    <property type="entry name" value="Succ_DH/fumarate_Rdtase_cat_sf"/>
</dbReference>
<dbReference type="Gene3D" id="3.50.50.60">
    <property type="entry name" value="FAD/NAD(P)-binding domain"/>
    <property type="match status" value="1"/>
</dbReference>
<feature type="domain" description="FAD-dependent oxidoreductase 2 FAD-binding" evidence="9">
    <location>
        <begin position="22"/>
        <end position="391"/>
    </location>
</feature>
<evidence type="ECO:0000256" key="3">
    <source>
        <dbReference type="ARBA" id="ARBA00008562"/>
    </source>
</evidence>
<dbReference type="UniPathway" id="UPA00253">
    <property type="reaction ID" value="UER00326"/>
</dbReference>
<proteinExistence type="inferred from homology"/>
<dbReference type="PANTHER" id="PTHR42716:SF2">
    <property type="entry name" value="L-ASPARTATE OXIDASE, CHLOROPLASTIC"/>
    <property type="match status" value="1"/>
</dbReference>
<protein>
    <recommendedName>
        <fullName evidence="4">L-aspartate oxidase</fullName>
        <ecNumber evidence="4">1.4.3.16</ecNumber>
    </recommendedName>
</protein>
<keyword evidence="6" id="KW-0662">Pyridine nucleotide biosynthesis</keyword>
<sequence length="391" mass="41986">MQANARFLAAFDSKDLSTETFDLVIVGTGLAGLATAYYAQKAGKDKSILLISKARQSQINSTMAQGGICCALGKNDSWREHAKDTLAAGRGLCNEKAAKTLAREGVERIRELMNLGIQFDAGDTSLQLGLEGGHSKRRILHINGDRTGLGLSQFYLGLVRESRNCFRLPGTQAIDVLAKNGRYTGLLVETEGGFKVLKSSALVFASGGYSSLYAHTTNPVETIGEGASICYRAGLPLMDLEFEQFHPTTLSVEGAGNFLISEAVRGEGALLVNDSGKRFMAHEPLKELAPRDVVSRAVYAQLQAGRKVFLDARHLGARYAAQRFPFISERLREFGLSLARDLIPIEPAAHFSCGGIQTDLQARTPLKGVLAVGEAACNGLHGANRLASNSL</sequence>
<evidence type="ECO:0000256" key="5">
    <source>
        <dbReference type="ARBA" id="ARBA00022630"/>
    </source>
</evidence>
<keyword evidence="7" id="KW-0274">FAD</keyword>
<evidence type="ECO:0000256" key="2">
    <source>
        <dbReference type="ARBA" id="ARBA00004950"/>
    </source>
</evidence>
<gene>
    <name evidence="10" type="ORF">HA252_03560</name>
</gene>
<dbReference type="InterPro" id="IPR005288">
    <property type="entry name" value="NadB"/>
</dbReference>
<dbReference type="EC" id="1.4.3.16" evidence="4"/>
<dbReference type="AlphaFoldDB" id="A0A7J4JJD1"/>
<comment type="similarity">
    <text evidence="3">Belongs to the FAD-dependent oxidoreductase 2 family. NadB subfamily.</text>
</comment>
<evidence type="ECO:0000313" key="10">
    <source>
        <dbReference type="EMBL" id="HIH16455.1"/>
    </source>
</evidence>
<evidence type="ECO:0000313" key="11">
    <source>
        <dbReference type="Proteomes" id="UP000564964"/>
    </source>
</evidence>
<evidence type="ECO:0000256" key="4">
    <source>
        <dbReference type="ARBA" id="ARBA00012173"/>
    </source>
</evidence>
<evidence type="ECO:0000259" key="9">
    <source>
        <dbReference type="Pfam" id="PF00890"/>
    </source>
</evidence>
<keyword evidence="5" id="KW-0285">Flavoprotein</keyword>
<dbReference type="Pfam" id="PF00890">
    <property type="entry name" value="FAD_binding_2"/>
    <property type="match status" value="1"/>
</dbReference>
<comment type="caution">
    <text evidence="10">The sequence shown here is derived from an EMBL/GenBank/DDBJ whole genome shotgun (WGS) entry which is preliminary data.</text>
</comment>
<evidence type="ECO:0000256" key="7">
    <source>
        <dbReference type="ARBA" id="ARBA00022827"/>
    </source>
</evidence>
<dbReference type="GO" id="GO:0008734">
    <property type="term" value="F:L-aspartate oxidase activity"/>
    <property type="evidence" value="ECO:0007669"/>
    <property type="project" value="UniProtKB-EC"/>
</dbReference>
<feature type="non-terminal residue" evidence="10">
    <location>
        <position position="391"/>
    </location>
</feature>
<reference evidence="11" key="1">
    <citation type="journal article" date="2020" name="bioRxiv">
        <title>A rank-normalized archaeal taxonomy based on genome phylogeny resolves widespread incomplete and uneven classifications.</title>
        <authorList>
            <person name="Rinke C."/>
            <person name="Chuvochina M."/>
            <person name="Mussig A.J."/>
            <person name="Chaumeil P.-A."/>
            <person name="Waite D.W."/>
            <person name="Whitman W.B."/>
            <person name="Parks D.H."/>
            <person name="Hugenholtz P."/>
        </authorList>
    </citation>
    <scope>NUCLEOTIDE SEQUENCE [LARGE SCALE GENOMIC DNA]</scope>
</reference>
<evidence type="ECO:0000256" key="6">
    <source>
        <dbReference type="ARBA" id="ARBA00022642"/>
    </source>
</evidence>
<dbReference type="SUPFAM" id="SSF51905">
    <property type="entry name" value="FAD/NAD(P)-binding domain"/>
    <property type="match status" value="1"/>
</dbReference>
<dbReference type="SUPFAM" id="SSF56425">
    <property type="entry name" value="Succinate dehydrogenase/fumarate reductase flavoprotein, catalytic domain"/>
    <property type="match status" value="1"/>
</dbReference>
<keyword evidence="8" id="KW-0560">Oxidoreductase</keyword>
<dbReference type="PANTHER" id="PTHR42716">
    <property type="entry name" value="L-ASPARTATE OXIDASE"/>
    <property type="match status" value="1"/>
</dbReference>
<comment type="cofactor">
    <cofactor evidence="1">
        <name>FAD</name>
        <dbReference type="ChEBI" id="CHEBI:57692"/>
    </cofactor>
</comment>
<dbReference type="InterPro" id="IPR036188">
    <property type="entry name" value="FAD/NAD-bd_sf"/>
</dbReference>
<dbReference type="GO" id="GO:0009435">
    <property type="term" value="P:NAD+ biosynthetic process"/>
    <property type="evidence" value="ECO:0007669"/>
    <property type="project" value="UniProtKB-UniPathway"/>
</dbReference>
<dbReference type="Proteomes" id="UP000564964">
    <property type="component" value="Unassembled WGS sequence"/>
</dbReference>
<dbReference type="PRINTS" id="PR00368">
    <property type="entry name" value="FADPNR"/>
</dbReference>
<organism evidence="10 11">
    <name type="scientific">Candidatus Iainarchaeum sp</name>
    <dbReference type="NCBI Taxonomy" id="3101447"/>
    <lineage>
        <taxon>Archaea</taxon>
        <taxon>Candidatus Iainarchaeota</taxon>
        <taxon>Candidatus Iainarchaeia</taxon>
        <taxon>Candidatus Iainarchaeales</taxon>
        <taxon>Candidatus Iainarchaeaceae</taxon>
        <taxon>Candidatus Iainarchaeum</taxon>
    </lineage>
</organism>
<evidence type="ECO:0000256" key="8">
    <source>
        <dbReference type="ARBA" id="ARBA00023002"/>
    </source>
</evidence>
<evidence type="ECO:0000256" key="1">
    <source>
        <dbReference type="ARBA" id="ARBA00001974"/>
    </source>
</evidence>
<dbReference type="FunFam" id="3.90.700.10:FF:000002">
    <property type="entry name" value="L-aspartate oxidase"/>
    <property type="match status" value="1"/>
</dbReference>
<dbReference type="Gene3D" id="3.90.700.10">
    <property type="entry name" value="Succinate dehydrogenase/fumarate reductase flavoprotein, catalytic domain"/>
    <property type="match status" value="1"/>
</dbReference>
<accession>A0A7J4JJD1</accession>
<dbReference type="InterPro" id="IPR003953">
    <property type="entry name" value="FAD-dep_OxRdtase_2_FAD-bd"/>
</dbReference>